<evidence type="ECO:0000313" key="1">
    <source>
        <dbReference type="EMBL" id="KAH7914109.1"/>
    </source>
</evidence>
<reference evidence="1" key="1">
    <citation type="journal article" date="2021" name="New Phytol.">
        <title>Evolutionary innovations through gain and loss of genes in the ectomycorrhizal Boletales.</title>
        <authorList>
            <person name="Wu G."/>
            <person name="Miyauchi S."/>
            <person name="Morin E."/>
            <person name="Kuo A."/>
            <person name="Drula E."/>
            <person name="Varga T."/>
            <person name="Kohler A."/>
            <person name="Feng B."/>
            <person name="Cao Y."/>
            <person name="Lipzen A."/>
            <person name="Daum C."/>
            <person name="Hundley H."/>
            <person name="Pangilinan J."/>
            <person name="Johnson J."/>
            <person name="Barry K."/>
            <person name="LaButti K."/>
            <person name="Ng V."/>
            <person name="Ahrendt S."/>
            <person name="Min B."/>
            <person name="Choi I.G."/>
            <person name="Park H."/>
            <person name="Plett J.M."/>
            <person name="Magnuson J."/>
            <person name="Spatafora J.W."/>
            <person name="Nagy L.G."/>
            <person name="Henrissat B."/>
            <person name="Grigoriev I.V."/>
            <person name="Yang Z.L."/>
            <person name="Xu J."/>
            <person name="Martin F.M."/>
        </authorList>
    </citation>
    <scope>NUCLEOTIDE SEQUENCE</scope>
    <source>
        <strain evidence="1">ATCC 28755</strain>
    </source>
</reference>
<evidence type="ECO:0000313" key="2">
    <source>
        <dbReference type="Proteomes" id="UP000790377"/>
    </source>
</evidence>
<proteinExistence type="predicted"/>
<sequence length="597" mass="67042">MVSPLSLPTLDRLKATVSEGLDVYAITEQWFATFGKELQSHNIDNVLSLCTDDVFWRDTLALTWDFRTFQGTTAVKQFLSDRLALSTLSSFKLKKNLIELEKPYADLVWIQAFFDFETTVGVASGVFRLVPMADGSWKAHAIYTNLEDLKGHPEQVGARDYNPNHGKWTAKREREIAYVDEDPKVIIVGAGQSGLEISARLKMMGLNALVVEKNQRVGDNWRKRYAALCLHDPVWFQHMPYIPFPATWPVYIPAVKLGDWFESYAHSLELNVWTSATVTSVVPGSTKRWRAVIKRYDGSERVFEADHVIFALGLGGSVPNMPKFPGMDEFRGEILHSSRHKRATDHTGKKVVVIGSCTSAHDICADYVDNGVDVTMYQRSATYIMSVKEGMPRLMKPLYWEGGPPTDIADRVNASFPNHLMKLMHQRITKSTAEADKDLLNGLRARGFKLTLGDDDSGFLQLAWQKSGGYYLDVGASQMIIDGKIKLKNDSLLSHFTQSGLCFEDGSNIDAEVVVFATGFGDPRDAYRELLPEAIGSNLPKIWGLDKEGELYGAWREVGFAGLWCMMGPFVSARFHSKHVALQIKAQEEKLFGTRYR</sequence>
<dbReference type="Proteomes" id="UP000790377">
    <property type="component" value="Unassembled WGS sequence"/>
</dbReference>
<protein>
    <submittedName>
        <fullName evidence="1">Uncharacterized protein</fullName>
    </submittedName>
</protein>
<gene>
    <name evidence="1" type="ORF">BJ138DRAFT_1144421</name>
</gene>
<comment type="caution">
    <text evidence="1">The sequence shown here is derived from an EMBL/GenBank/DDBJ whole genome shotgun (WGS) entry which is preliminary data.</text>
</comment>
<name>A0ACB8AL49_9AGAM</name>
<dbReference type="EMBL" id="MU267618">
    <property type="protein sequence ID" value="KAH7914109.1"/>
    <property type="molecule type" value="Genomic_DNA"/>
</dbReference>
<keyword evidence="2" id="KW-1185">Reference proteome</keyword>
<accession>A0ACB8AL49</accession>
<organism evidence="1 2">
    <name type="scientific">Hygrophoropsis aurantiaca</name>
    <dbReference type="NCBI Taxonomy" id="72124"/>
    <lineage>
        <taxon>Eukaryota</taxon>
        <taxon>Fungi</taxon>
        <taxon>Dikarya</taxon>
        <taxon>Basidiomycota</taxon>
        <taxon>Agaricomycotina</taxon>
        <taxon>Agaricomycetes</taxon>
        <taxon>Agaricomycetidae</taxon>
        <taxon>Boletales</taxon>
        <taxon>Coniophorineae</taxon>
        <taxon>Hygrophoropsidaceae</taxon>
        <taxon>Hygrophoropsis</taxon>
    </lineage>
</organism>